<protein>
    <recommendedName>
        <fullName evidence="4">Secreted protein</fullName>
    </recommendedName>
</protein>
<dbReference type="Proteomes" id="UP001233673">
    <property type="component" value="Unassembled WGS sequence"/>
</dbReference>
<organism evidence="2 3">
    <name type="scientific">Blastococcus carthaginiensis</name>
    <dbReference type="NCBI Taxonomy" id="3050034"/>
    <lineage>
        <taxon>Bacteria</taxon>
        <taxon>Bacillati</taxon>
        <taxon>Actinomycetota</taxon>
        <taxon>Actinomycetes</taxon>
        <taxon>Geodermatophilales</taxon>
        <taxon>Geodermatophilaceae</taxon>
        <taxon>Blastococcus</taxon>
    </lineage>
</organism>
<evidence type="ECO:0000313" key="2">
    <source>
        <dbReference type="EMBL" id="MDP5185101.1"/>
    </source>
</evidence>
<comment type="caution">
    <text evidence="2">The sequence shown here is derived from an EMBL/GenBank/DDBJ whole genome shotgun (WGS) entry which is preliminary data.</text>
</comment>
<feature type="chain" id="PRO_5046156340" description="Secreted protein" evidence="1">
    <location>
        <begin position="28"/>
        <end position="276"/>
    </location>
</feature>
<accession>A0ABT9IHP3</accession>
<keyword evidence="1" id="KW-0732">Signal</keyword>
<keyword evidence="3" id="KW-1185">Reference proteome</keyword>
<name>A0ABT9IHP3_9ACTN</name>
<evidence type="ECO:0000313" key="3">
    <source>
        <dbReference type="Proteomes" id="UP001233673"/>
    </source>
</evidence>
<sequence>MPTTRRLTAVCSATAFAGILAAGPALAAGTVTITPEEGADWYFSSTHHTETGAPTPTTGTGEVVATPAAGSDPWGTHVYQLAVDTSQKARLETSLLNGRPLAELNGVTYSTYSTGLPGYGPSINVTIDPEGEDDFVTLVWEANKAGFAMADGTWQDWDTTTSAGSSAGGWWTPSIQPFSSATPGSNRTPTDLATLVEFYGEGSTITGFAVNVGRHGAMTAYVDGIGITVGGDTTTYDVQPAVRLTGKQDCKDGGWATSTDPVFRNQGACVSHFARR</sequence>
<gene>
    <name evidence="2" type="ORF">QOZ88_20915</name>
</gene>
<dbReference type="EMBL" id="JASNFN010000037">
    <property type="protein sequence ID" value="MDP5185101.1"/>
    <property type="molecule type" value="Genomic_DNA"/>
</dbReference>
<proteinExistence type="predicted"/>
<evidence type="ECO:0008006" key="4">
    <source>
        <dbReference type="Google" id="ProtNLM"/>
    </source>
</evidence>
<dbReference type="RefSeq" id="WP_306001627.1">
    <property type="nucleotide sequence ID" value="NZ_JASNFN010000037.1"/>
</dbReference>
<evidence type="ECO:0000256" key="1">
    <source>
        <dbReference type="SAM" id="SignalP"/>
    </source>
</evidence>
<reference evidence="3" key="1">
    <citation type="submission" date="2023-05" db="EMBL/GenBank/DDBJ databases">
        <title>Draft genome of Pseudofrankia sp. BMG5.37.</title>
        <authorList>
            <person name="Gtari M."/>
            <person name="Ghodhbane F."/>
            <person name="Sbissi I."/>
        </authorList>
    </citation>
    <scope>NUCLEOTIDE SEQUENCE [LARGE SCALE GENOMIC DNA]</scope>
    <source>
        <strain evidence="3">BMG 814</strain>
    </source>
</reference>
<feature type="signal peptide" evidence="1">
    <location>
        <begin position="1"/>
        <end position="27"/>
    </location>
</feature>